<reference evidence="3" key="2">
    <citation type="submission" date="2025-08" db="UniProtKB">
        <authorList>
            <consortium name="Ensembl"/>
        </authorList>
    </citation>
    <scope>IDENTIFICATION</scope>
</reference>
<evidence type="ECO:0000313" key="3">
    <source>
        <dbReference type="Ensembl" id="ENSOGAP00000019452.1"/>
    </source>
</evidence>
<name>H0XTL0_OTOGA</name>
<dbReference type="EMBL" id="AAQR03111270">
    <property type="status" value="NOT_ANNOTATED_CDS"/>
    <property type="molecule type" value="Genomic_DNA"/>
</dbReference>
<dbReference type="InParanoid" id="H0XTL0"/>
<dbReference type="EC" id="5.2.1.8" evidence="1"/>
<dbReference type="Gene3D" id="2.40.100.10">
    <property type="entry name" value="Cyclophilin-like"/>
    <property type="match status" value="1"/>
</dbReference>
<dbReference type="GeneTree" id="ENSGT00950000183087"/>
<dbReference type="GO" id="GO:0006457">
    <property type="term" value="P:protein folding"/>
    <property type="evidence" value="ECO:0007669"/>
    <property type="project" value="TreeGrafter"/>
</dbReference>
<keyword evidence="4" id="KW-1185">Reference proteome</keyword>
<dbReference type="GO" id="GO:0005737">
    <property type="term" value="C:cytoplasm"/>
    <property type="evidence" value="ECO:0007669"/>
    <property type="project" value="TreeGrafter"/>
</dbReference>
<dbReference type="STRING" id="30611.ENSOGAP00000019452"/>
<dbReference type="PROSITE" id="PS50072">
    <property type="entry name" value="CSA_PPIASE_2"/>
    <property type="match status" value="1"/>
</dbReference>
<dbReference type="Pfam" id="PF00160">
    <property type="entry name" value="Pro_isomerase"/>
    <property type="match status" value="1"/>
</dbReference>
<feature type="domain" description="PPIase cyclophilin-type" evidence="2">
    <location>
        <begin position="13"/>
        <end position="133"/>
    </location>
</feature>
<dbReference type="GO" id="GO:0016018">
    <property type="term" value="F:cyclosporin A binding"/>
    <property type="evidence" value="ECO:0007669"/>
    <property type="project" value="TreeGrafter"/>
</dbReference>
<dbReference type="Proteomes" id="UP000005225">
    <property type="component" value="Unassembled WGS sequence"/>
</dbReference>
<dbReference type="PANTHER" id="PTHR11071:SF490">
    <property type="entry name" value="PEPTIDYL-PROLYL CIS-TRANS ISOMERASE A"/>
    <property type="match status" value="1"/>
</dbReference>
<evidence type="ECO:0000313" key="4">
    <source>
        <dbReference type="Proteomes" id="UP000005225"/>
    </source>
</evidence>
<protein>
    <recommendedName>
        <fullName evidence="1">Peptidyl-prolyl cis-trans isomerase</fullName>
        <shortName evidence="1">PPIase</shortName>
        <ecNumber evidence="1">5.2.1.8</ecNumber>
    </recommendedName>
</protein>
<dbReference type="PRINTS" id="PR00153">
    <property type="entry name" value="CSAPPISMRASE"/>
</dbReference>
<comment type="catalytic activity">
    <reaction evidence="1">
        <text>[protein]-peptidylproline (omega=180) = [protein]-peptidylproline (omega=0)</text>
        <dbReference type="Rhea" id="RHEA:16237"/>
        <dbReference type="Rhea" id="RHEA-COMP:10747"/>
        <dbReference type="Rhea" id="RHEA-COMP:10748"/>
        <dbReference type="ChEBI" id="CHEBI:83833"/>
        <dbReference type="ChEBI" id="CHEBI:83834"/>
        <dbReference type="EC" id="5.2.1.8"/>
    </reaction>
</comment>
<reference evidence="3" key="3">
    <citation type="submission" date="2025-09" db="UniProtKB">
        <authorList>
            <consortium name="Ensembl"/>
        </authorList>
    </citation>
    <scope>IDENTIFICATION</scope>
</reference>
<dbReference type="HOGENOM" id="CLU_012062_4_3_1"/>
<keyword evidence="1" id="KW-0697">Rotamase</keyword>
<dbReference type="Ensembl" id="ENSOGAT00000027220.1">
    <property type="protein sequence ID" value="ENSOGAP00000019452.1"/>
    <property type="gene ID" value="ENSOGAG00000025505.1"/>
</dbReference>
<evidence type="ECO:0000256" key="1">
    <source>
        <dbReference type="RuleBase" id="RU363019"/>
    </source>
</evidence>
<comment type="function">
    <text evidence="1">PPIases accelerate the folding of proteins. It catalyzes the cis-trans isomerization of proline imidic peptide bonds in oligopeptides.</text>
</comment>
<dbReference type="InterPro" id="IPR029000">
    <property type="entry name" value="Cyclophilin-like_dom_sf"/>
</dbReference>
<dbReference type="AlphaFoldDB" id="H0XTL0"/>
<dbReference type="PANTHER" id="PTHR11071">
    <property type="entry name" value="PEPTIDYL-PROLYL CIS-TRANS ISOMERASE"/>
    <property type="match status" value="1"/>
</dbReference>
<accession>H0XTL0</accession>
<evidence type="ECO:0000259" key="2">
    <source>
        <dbReference type="PROSITE" id="PS50072"/>
    </source>
</evidence>
<dbReference type="eggNOG" id="KOG0865">
    <property type="taxonomic scope" value="Eukaryota"/>
</dbReference>
<proteinExistence type="inferred from homology"/>
<reference evidence="4" key="1">
    <citation type="submission" date="2011-03" db="EMBL/GenBank/DDBJ databases">
        <title>Version 3 of the genome sequence of Otolemur garnettii (Bushbaby).</title>
        <authorList>
            <consortium name="The Broad Institute Genome Sequencing Platform"/>
            <person name="Di Palma F."/>
            <person name="Johnson J."/>
            <person name="Lander E.S."/>
            <person name="Lindblad-Toh K."/>
            <person name="Jaffe D.B."/>
            <person name="Gnerre S."/>
            <person name="MacCallum I."/>
            <person name="Przybylski D."/>
            <person name="Ribeiro F.J."/>
            <person name="Burton J.N."/>
            <person name="Walker B.J."/>
            <person name="Sharpe T."/>
            <person name="Hall G."/>
        </authorList>
    </citation>
    <scope>NUCLEOTIDE SEQUENCE [LARGE SCALE GENOMIC DNA]</scope>
</reference>
<dbReference type="GO" id="GO:0003755">
    <property type="term" value="F:peptidyl-prolyl cis-trans isomerase activity"/>
    <property type="evidence" value="ECO:0007669"/>
    <property type="project" value="UniProtKB-UniRule"/>
</dbReference>
<organism evidence="3 4">
    <name type="scientific">Otolemur garnettii</name>
    <name type="common">Small-eared galago</name>
    <name type="synonym">Garnett's greater bushbaby</name>
    <dbReference type="NCBI Taxonomy" id="30611"/>
    <lineage>
        <taxon>Eukaryota</taxon>
        <taxon>Metazoa</taxon>
        <taxon>Chordata</taxon>
        <taxon>Craniata</taxon>
        <taxon>Vertebrata</taxon>
        <taxon>Euteleostomi</taxon>
        <taxon>Mammalia</taxon>
        <taxon>Eutheria</taxon>
        <taxon>Euarchontoglires</taxon>
        <taxon>Primates</taxon>
        <taxon>Strepsirrhini</taxon>
        <taxon>Lorisiformes</taxon>
        <taxon>Galagidae</taxon>
        <taxon>Otolemur</taxon>
    </lineage>
</organism>
<keyword evidence="1" id="KW-0413">Isomerase</keyword>
<comment type="similarity">
    <text evidence="1">Belongs to the cyclophilin-type PPIase family.</text>
</comment>
<sequence>QPIPLQPIPHCCGGKILGLISFELFAQRVSKTAHNFHTLSTGKKGLVMSACLHRITPCWGGDLNTLSGQWLLPGKFKDEYFILRCTSPDIFFTANVEPHTNSSQFFVCIIRTEWLDDKMRRHVTIMGSVEHFGSTYGKTSRIAIADCGQL</sequence>
<dbReference type="SUPFAM" id="SSF50891">
    <property type="entry name" value="Cyclophilin-like"/>
    <property type="match status" value="1"/>
</dbReference>
<dbReference type="InterPro" id="IPR002130">
    <property type="entry name" value="Cyclophilin-type_PPIase_dom"/>
</dbReference>